<name>A0A7W9PQS2_9ACTN</name>
<feature type="transmembrane region" description="Helical" evidence="2">
    <location>
        <begin position="137"/>
        <end position="154"/>
    </location>
</feature>
<keyword evidence="2" id="KW-0472">Membrane</keyword>
<dbReference type="EMBL" id="JACHJK010000002">
    <property type="protein sequence ID" value="MBB5925929.1"/>
    <property type="molecule type" value="Genomic_DNA"/>
</dbReference>
<dbReference type="InterPro" id="IPR029058">
    <property type="entry name" value="AB_hydrolase_fold"/>
</dbReference>
<evidence type="ECO:0000313" key="4">
    <source>
        <dbReference type="Proteomes" id="UP000585836"/>
    </source>
</evidence>
<evidence type="ECO:0000256" key="1">
    <source>
        <dbReference type="SAM" id="MobiDB-lite"/>
    </source>
</evidence>
<protein>
    <recommendedName>
        <fullName evidence="5">Integral membrane protein</fullName>
    </recommendedName>
</protein>
<keyword evidence="2" id="KW-1133">Transmembrane helix</keyword>
<feature type="region of interest" description="Disordered" evidence="1">
    <location>
        <begin position="268"/>
        <end position="363"/>
    </location>
</feature>
<dbReference type="Proteomes" id="UP000585836">
    <property type="component" value="Unassembled WGS sequence"/>
</dbReference>
<feature type="transmembrane region" description="Helical" evidence="2">
    <location>
        <begin position="496"/>
        <end position="515"/>
    </location>
</feature>
<dbReference type="RefSeq" id="WP_184962168.1">
    <property type="nucleotide sequence ID" value="NZ_BAAAWF010000091.1"/>
</dbReference>
<feature type="transmembrane region" description="Helical" evidence="2">
    <location>
        <begin position="384"/>
        <end position="405"/>
    </location>
</feature>
<feature type="region of interest" description="Disordered" evidence="1">
    <location>
        <begin position="1"/>
        <end position="25"/>
    </location>
</feature>
<feature type="transmembrane region" description="Helical" evidence="2">
    <location>
        <begin position="459"/>
        <end position="476"/>
    </location>
</feature>
<organism evidence="3 4">
    <name type="scientific">Streptomyces echinatus</name>
    <dbReference type="NCBI Taxonomy" id="67293"/>
    <lineage>
        <taxon>Bacteria</taxon>
        <taxon>Bacillati</taxon>
        <taxon>Actinomycetota</taxon>
        <taxon>Actinomycetes</taxon>
        <taxon>Kitasatosporales</taxon>
        <taxon>Streptomycetaceae</taxon>
        <taxon>Streptomyces</taxon>
    </lineage>
</organism>
<feature type="region of interest" description="Disordered" evidence="1">
    <location>
        <begin position="61"/>
        <end position="115"/>
    </location>
</feature>
<feature type="transmembrane region" description="Helical" evidence="2">
    <location>
        <begin position="527"/>
        <end position="549"/>
    </location>
</feature>
<sequence length="906" mass="95235">MERARLRRAGRYEERVTGRPTEPGADLELLVHGVGGTTPEKMLGDPRTVRVTGDDTAAVFRRAEDAGPAPDAGAESGSARDPGSDPGRTEPGRDRGEEPGGDLGRPPVADLGKERGRGPVREAYVWCNLTSGDGSRALWLLLLPFMVVNLAHWMRPAGPGRPRTVRLYGLLVRLLALTLTVLLAAAACEVALDLVAWQCAGSRACVRRHSWLGFLSPAAPGAPAGSGGWWSAPGRRLALAAVLPAALTGLLWYLSHRTWNAYESQRPLSAATGTDTEDPGAVAGAEGPQPDNDDPGAGARGPGSPACDPESCARGPGPGGDAPGAGGGGAGPGSHRCGAGAGGPGAGPRHPVPGGDEAESGAHGSALIRPGFWYGRRLVARLRAAHTAAGLLTVAAAVATPAARFDHRPGGPAALEALGRPLVAALFVWAVAVVGVVCRRGRSENRLDRRLDRRLVRSLPLVALVLLLLSVVYAGWSRPGWRSTGRLPGDPAFGALMLVQGLLVVALGAVARDLYRRRPDPRAGMRGLGGPAVTLLACALGGVMSGGIAQRVADWLDGTRALLAGPPVLLTWQASAIPPTFAVLSVLAVLLALRTARLARAERDRVRHEHPGEPEDPSRTRAIAHARAMAALTDRVPLVVTVLTVTTLLLGTGALIGALATGKTPDGAAHRTHHVVRAVAETSQALGSWLVGLGFLLFVTWGRRAYKDASARRTIGILWDVGTFWPRAAHPFAPPCYAERAVPDLTWRMATWTRRTGGRLVLSGHSQGSVLAAAAAWQLPPSVRGRVALLTYGSPLERLYGRWFPAHFGPPALAALHHDIACWRNLYRRTDPIGGPVRVPGDATPEVDHEPLPDPRAYGRTADHPLPAPILGHSDYQSDPAFTRERALLLARLCPGLPGQRPEQGT</sequence>
<accession>A0A7W9PQS2</accession>
<feature type="transmembrane region" description="Helical" evidence="2">
    <location>
        <begin position="417"/>
        <end position="438"/>
    </location>
</feature>
<dbReference type="SUPFAM" id="SSF53474">
    <property type="entry name" value="alpha/beta-Hydrolases"/>
    <property type="match status" value="1"/>
</dbReference>
<feature type="transmembrane region" description="Helical" evidence="2">
    <location>
        <begin position="211"/>
        <end position="231"/>
    </location>
</feature>
<reference evidence="3 4" key="1">
    <citation type="submission" date="2020-08" db="EMBL/GenBank/DDBJ databases">
        <title>Genomic Encyclopedia of Type Strains, Phase III (KMG-III): the genomes of soil and plant-associated and newly described type strains.</title>
        <authorList>
            <person name="Whitman W."/>
        </authorList>
    </citation>
    <scope>NUCLEOTIDE SEQUENCE [LARGE SCALE GENOMIC DNA]</scope>
    <source>
        <strain evidence="3 4">CECT 3313</strain>
    </source>
</reference>
<evidence type="ECO:0000313" key="3">
    <source>
        <dbReference type="EMBL" id="MBB5925929.1"/>
    </source>
</evidence>
<evidence type="ECO:0000256" key="2">
    <source>
        <dbReference type="SAM" id="Phobius"/>
    </source>
</evidence>
<feature type="transmembrane region" description="Helical" evidence="2">
    <location>
        <begin position="174"/>
        <end position="199"/>
    </location>
</feature>
<feature type="transmembrane region" description="Helical" evidence="2">
    <location>
        <begin position="569"/>
        <end position="593"/>
    </location>
</feature>
<comment type="caution">
    <text evidence="3">The sequence shown here is derived from an EMBL/GenBank/DDBJ whole genome shotgun (WGS) entry which is preliminary data.</text>
</comment>
<dbReference type="AlphaFoldDB" id="A0A7W9PQS2"/>
<feature type="transmembrane region" description="Helical" evidence="2">
    <location>
        <begin position="682"/>
        <end position="702"/>
    </location>
</feature>
<keyword evidence="2" id="KW-0812">Transmembrane</keyword>
<evidence type="ECO:0008006" key="5">
    <source>
        <dbReference type="Google" id="ProtNLM"/>
    </source>
</evidence>
<gene>
    <name evidence="3" type="ORF">FHS34_001383</name>
</gene>
<feature type="compositionally biased region" description="Low complexity" evidence="1">
    <location>
        <begin position="66"/>
        <end position="79"/>
    </location>
</feature>
<feature type="compositionally biased region" description="Gly residues" evidence="1">
    <location>
        <begin position="316"/>
        <end position="332"/>
    </location>
</feature>
<keyword evidence="4" id="KW-1185">Reference proteome</keyword>
<feature type="region of interest" description="Disordered" evidence="1">
    <location>
        <begin position="836"/>
        <end position="860"/>
    </location>
</feature>
<feature type="compositionally biased region" description="Basic and acidic residues" evidence="1">
    <location>
        <begin position="87"/>
        <end position="98"/>
    </location>
</feature>
<feature type="compositionally biased region" description="Basic and acidic residues" evidence="1">
    <location>
        <begin position="1"/>
        <end position="17"/>
    </location>
</feature>
<feature type="transmembrane region" description="Helical" evidence="2">
    <location>
        <begin position="237"/>
        <end position="254"/>
    </location>
</feature>
<proteinExistence type="predicted"/>
<feature type="transmembrane region" description="Helical" evidence="2">
    <location>
        <begin position="636"/>
        <end position="662"/>
    </location>
</feature>